<dbReference type="Pfam" id="PF03795">
    <property type="entry name" value="YCII"/>
    <property type="match status" value="1"/>
</dbReference>
<comment type="caution">
    <text evidence="3">The sequence shown here is derived from an EMBL/GenBank/DDBJ whole genome shotgun (WGS) entry which is preliminary data.</text>
</comment>
<evidence type="ECO:0000313" key="3">
    <source>
        <dbReference type="EMBL" id="MDR7274863.1"/>
    </source>
</evidence>
<proteinExistence type="inferred from homology"/>
<evidence type="ECO:0000313" key="4">
    <source>
        <dbReference type="Proteomes" id="UP001183643"/>
    </source>
</evidence>
<organism evidence="3 4">
    <name type="scientific">Catenuloplanes atrovinosus</name>
    <dbReference type="NCBI Taxonomy" id="137266"/>
    <lineage>
        <taxon>Bacteria</taxon>
        <taxon>Bacillati</taxon>
        <taxon>Actinomycetota</taxon>
        <taxon>Actinomycetes</taxon>
        <taxon>Micromonosporales</taxon>
        <taxon>Micromonosporaceae</taxon>
        <taxon>Catenuloplanes</taxon>
    </lineage>
</organism>
<feature type="domain" description="YCII-related" evidence="2">
    <location>
        <begin position="12"/>
        <end position="82"/>
    </location>
</feature>
<dbReference type="RefSeq" id="WP_310365094.1">
    <property type="nucleotide sequence ID" value="NZ_JAVDYB010000001.1"/>
</dbReference>
<evidence type="ECO:0000259" key="2">
    <source>
        <dbReference type="Pfam" id="PF03795"/>
    </source>
</evidence>
<reference evidence="3" key="1">
    <citation type="submission" date="2023-07" db="EMBL/GenBank/DDBJ databases">
        <title>Sequencing the genomes of 1000 actinobacteria strains.</title>
        <authorList>
            <person name="Klenk H.-P."/>
        </authorList>
    </citation>
    <scope>NUCLEOTIDE SEQUENCE</scope>
    <source>
        <strain evidence="3">DSM 44707</strain>
    </source>
</reference>
<dbReference type="SUPFAM" id="SSF54909">
    <property type="entry name" value="Dimeric alpha+beta barrel"/>
    <property type="match status" value="1"/>
</dbReference>
<dbReference type="EMBL" id="JAVDYB010000001">
    <property type="protein sequence ID" value="MDR7274863.1"/>
    <property type="molecule type" value="Genomic_DNA"/>
</dbReference>
<dbReference type="InterPro" id="IPR005545">
    <property type="entry name" value="YCII"/>
</dbReference>
<name>A0AAE3YME8_9ACTN</name>
<dbReference type="InterPro" id="IPR011008">
    <property type="entry name" value="Dimeric_a/b-barrel"/>
</dbReference>
<dbReference type="Gene3D" id="3.30.70.1060">
    <property type="entry name" value="Dimeric alpha+beta barrel"/>
    <property type="match status" value="1"/>
</dbReference>
<keyword evidence="4" id="KW-1185">Reference proteome</keyword>
<protein>
    <submittedName>
        <fullName evidence="3">Uncharacterized protein YciI</fullName>
    </submittedName>
</protein>
<evidence type="ECO:0000256" key="1">
    <source>
        <dbReference type="ARBA" id="ARBA00007689"/>
    </source>
</evidence>
<dbReference type="AlphaFoldDB" id="A0AAE3YME8"/>
<sequence>MWIVELRLSPTPERMAARPAHRERLTELHESGVVRMAGPLADDSGAVIVLDVPDRAAAEAVLAADPYLGTPGVAVERIREWTPFLG</sequence>
<accession>A0AAE3YME8</accession>
<gene>
    <name evidence="3" type="ORF">J2S41_001641</name>
</gene>
<comment type="similarity">
    <text evidence="1">Belongs to the YciI family.</text>
</comment>
<dbReference type="Proteomes" id="UP001183643">
    <property type="component" value="Unassembled WGS sequence"/>
</dbReference>